<dbReference type="Proteomes" id="UP000199494">
    <property type="component" value="Unassembled WGS sequence"/>
</dbReference>
<proteinExistence type="predicted"/>
<dbReference type="GO" id="GO:0004658">
    <property type="term" value="F:propionyl-CoA carboxylase activity"/>
    <property type="evidence" value="ECO:0007669"/>
    <property type="project" value="InterPro"/>
</dbReference>
<dbReference type="KEGG" id="pmad:BAY61_07815"/>
<name>A0A222VMF7_9PSEU</name>
<dbReference type="InterPro" id="IPR032716">
    <property type="entry name" value="ACC_epsilon"/>
</dbReference>
<dbReference type="AlphaFoldDB" id="A0A222VMF7"/>
<accession>A0A222VMF7</accession>
<gene>
    <name evidence="1" type="ORF">SAMN05421630_102571</name>
</gene>
<reference evidence="1 2" key="1">
    <citation type="submission" date="2016-10" db="EMBL/GenBank/DDBJ databases">
        <authorList>
            <person name="de Groot N.N."/>
        </authorList>
    </citation>
    <scope>NUCLEOTIDE SEQUENCE [LARGE SCALE GENOMIC DNA]</scope>
    <source>
        <strain evidence="1 2">CGMCC 4.5506</strain>
    </source>
</reference>
<organism evidence="1 2">
    <name type="scientific">Prauserella marina</name>
    <dbReference type="NCBI Taxonomy" id="530584"/>
    <lineage>
        <taxon>Bacteria</taxon>
        <taxon>Bacillati</taxon>
        <taxon>Actinomycetota</taxon>
        <taxon>Actinomycetes</taxon>
        <taxon>Pseudonocardiales</taxon>
        <taxon>Pseudonocardiaceae</taxon>
        <taxon>Prauserella</taxon>
    </lineage>
</organism>
<dbReference type="GO" id="GO:0003989">
    <property type="term" value="F:acetyl-CoA carboxylase activity"/>
    <property type="evidence" value="ECO:0007669"/>
    <property type="project" value="InterPro"/>
</dbReference>
<dbReference type="Pfam" id="PF13822">
    <property type="entry name" value="ACC_epsilon"/>
    <property type="match status" value="1"/>
</dbReference>
<evidence type="ECO:0000313" key="1">
    <source>
        <dbReference type="EMBL" id="SDC55901.1"/>
    </source>
</evidence>
<dbReference type="EMBL" id="FMZE01000002">
    <property type="protein sequence ID" value="SDC55901.1"/>
    <property type="molecule type" value="Genomic_DNA"/>
</dbReference>
<sequence length="79" mass="8624">MTEPVFRVLRGQPDEPELVALTVALVVLAATNPAPPPTPPLPHRRPAWIAQRYQPPGAWSRETAVPANGRGRSNIRSLL</sequence>
<evidence type="ECO:0000313" key="2">
    <source>
        <dbReference type="Proteomes" id="UP000199494"/>
    </source>
</evidence>
<keyword evidence="2" id="KW-1185">Reference proteome</keyword>
<dbReference type="RefSeq" id="WP_170140070.1">
    <property type="nucleotide sequence ID" value="NZ_CP016353.1"/>
</dbReference>
<protein>
    <submittedName>
        <fullName evidence="1">Acyl-CoA carboxylase epsilon subunit</fullName>
    </submittedName>
</protein>
<dbReference type="STRING" id="530584.SAMN05421630_102571"/>